<dbReference type="GeneID" id="30148246"/>
<dbReference type="GO" id="GO:0000481">
    <property type="term" value="P:maturation of 5S rRNA"/>
    <property type="evidence" value="ECO:0007669"/>
    <property type="project" value="TreeGrafter"/>
</dbReference>
<dbReference type="EMBL" id="KV454428">
    <property type="protein sequence ID" value="ODQ81405.1"/>
    <property type="molecule type" value="Genomic_DNA"/>
</dbReference>
<sequence>MDEISLSLEETNKLRIAQGLKPIPIPTANSDREHTALPQKAPTPEELIDQFKVNGYTLLDGVAEEDLDDWLSNLGTSKSQPQSFPVEPLPEEAIPKLSINHSAREIGTLSEDAIFTLKDSNILDEGSDGDQLVNADLEAQRKLKEEIKERKKMGKVGNVQYQDDSEDEATEISVLNGETTIKINGEVVEEEAEKRKIAFSLEDEDIVAEALVSDFVPIKMKKAKKKKDSSSRKRKLDEEMQPVKLQKVELSSNASLEDDDDELQAMLALSRKTKQKSRKKMTPEQLAVEVRQISEEEEKEKRRVEKMAARKNGGLVIDATTEFLSGLENITLPEVETTEVAEKRDVVPDIHTEEAIPVSIKQEGDHTEDVPLDVKQENLETRPIHFLTNEAETPTFDGGLSDTLRFLQSRNVITKKSETELSREKQNREWQRKTELMKLQQEIDQRVQQSTKITDKRHAKPNVSDDKKFFRELEDRLKNYNPEVKLKYTDDFGRELNTKEAFKHMSHQFHGTGPGKAKIDKTLKKIEEERKARELASLI</sequence>
<evidence type="ECO:0000256" key="5">
    <source>
        <dbReference type="ARBA" id="ARBA00023242"/>
    </source>
</evidence>
<comment type="subcellular location">
    <subcellularLocation>
        <location evidence="1">Nucleus</location>
    </subcellularLocation>
</comment>
<feature type="compositionally biased region" description="Basic and acidic residues" evidence="6">
    <location>
        <begin position="228"/>
        <end position="238"/>
    </location>
</feature>
<dbReference type="Pfam" id="PF03343">
    <property type="entry name" value="SART-1"/>
    <property type="match status" value="1"/>
</dbReference>
<dbReference type="Pfam" id="PF19252">
    <property type="entry name" value="HIND"/>
    <property type="match status" value="1"/>
</dbReference>
<dbReference type="GO" id="GO:0046540">
    <property type="term" value="C:U4/U6 x U5 tri-snRNP complex"/>
    <property type="evidence" value="ECO:0007669"/>
    <property type="project" value="InterPro"/>
</dbReference>
<dbReference type="GO" id="GO:0045292">
    <property type="term" value="P:mRNA cis splicing, via spliceosome"/>
    <property type="evidence" value="ECO:0007669"/>
    <property type="project" value="TreeGrafter"/>
</dbReference>
<evidence type="ECO:0000256" key="2">
    <source>
        <dbReference type="ARBA" id="ARBA00006076"/>
    </source>
</evidence>
<dbReference type="PANTHER" id="PTHR14152:SF5">
    <property type="entry name" value="U4_U6.U5 TRI-SNRNP-ASSOCIATED PROTEIN 1"/>
    <property type="match status" value="1"/>
</dbReference>
<evidence type="ECO:0000256" key="1">
    <source>
        <dbReference type="ARBA" id="ARBA00004123"/>
    </source>
</evidence>
<keyword evidence="5" id="KW-0539">Nucleus</keyword>
<evidence type="ECO:0000256" key="3">
    <source>
        <dbReference type="ARBA" id="ARBA00022664"/>
    </source>
</evidence>
<dbReference type="STRING" id="984486.A0A1E3QUP5"/>
<dbReference type="Proteomes" id="UP000094336">
    <property type="component" value="Unassembled WGS sequence"/>
</dbReference>
<organism evidence="7 8">
    <name type="scientific">Babjeviella inositovora NRRL Y-12698</name>
    <dbReference type="NCBI Taxonomy" id="984486"/>
    <lineage>
        <taxon>Eukaryota</taxon>
        <taxon>Fungi</taxon>
        <taxon>Dikarya</taxon>
        <taxon>Ascomycota</taxon>
        <taxon>Saccharomycotina</taxon>
        <taxon>Pichiomycetes</taxon>
        <taxon>Serinales incertae sedis</taxon>
        <taxon>Babjeviella</taxon>
    </lineage>
</organism>
<accession>A0A1E3QUP5</accession>
<dbReference type="RefSeq" id="XP_018986733.1">
    <property type="nucleotide sequence ID" value="XM_019130393.1"/>
</dbReference>
<gene>
    <name evidence="7" type="ORF">BABINDRAFT_166083</name>
</gene>
<feature type="region of interest" description="Disordered" evidence="6">
    <location>
        <begin position="222"/>
        <end position="242"/>
    </location>
</feature>
<proteinExistence type="inferred from homology"/>
<evidence type="ECO:0000313" key="8">
    <source>
        <dbReference type="Proteomes" id="UP000094336"/>
    </source>
</evidence>
<dbReference type="OrthoDB" id="5583at2759"/>
<keyword evidence="4" id="KW-0508">mRNA splicing</keyword>
<dbReference type="AlphaFoldDB" id="A0A1E3QUP5"/>
<keyword evidence="3" id="KW-0507">mRNA processing</keyword>
<keyword evidence="8" id="KW-1185">Reference proteome</keyword>
<evidence type="ECO:0000256" key="4">
    <source>
        <dbReference type="ARBA" id="ARBA00023187"/>
    </source>
</evidence>
<evidence type="ECO:0000256" key="6">
    <source>
        <dbReference type="SAM" id="MobiDB-lite"/>
    </source>
</evidence>
<name>A0A1E3QUP5_9ASCO</name>
<reference evidence="8" key="1">
    <citation type="submission" date="2016-05" db="EMBL/GenBank/DDBJ databases">
        <title>Comparative genomics of biotechnologically important yeasts.</title>
        <authorList>
            <consortium name="DOE Joint Genome Institute"/>
            <person name="Riley R."/>
            <person name="Haridas S."/>
            <person name="Wolfe K.H."/>
            <person name="Lopes M.R."/>
            <person name="Hittinger C.T."/>
            <person name="Goker M."/>
            <person name="Salamov A."/>
            <person name="Wisecaver J."/>
            <person name="Long T.M."/>
            <person name="Aerts A.L."/>
            <person name="Barry K."/>
            <person name="Choi C."/>
            <person name="Clum A."/>
            <person name="Coughlan A.Y."/>
            <person name="Deshpande S."/>
            <person name="Douglass A.P."/>
            <person name="Hanson S.J."/>
            <person name="Klenk H.-P."/>
            <person name="Labutti K."/>
            <person name="Lapidus A."/>
            <person name="Lindquist E."/>
            <person name="Lipzen A."/>
            <person name="Meier-Kolthoff J.P."/>
            <person name="Ohm R.A."/>
            <person name="Otillar R.P."/>
            <person name="Pangilinan J."/>
            <person name="Peng Y."/>
            <person name="Rokas A."/>
            <person name="Rosa C.A."/>
            <person name="Scheuner C."/>
            <person name="Sibirny A.A."/>
            <person name="Slot J.C."/>
            <person name="Stielow J.B."/>
            <person name="Sun H."/>
            <person name="Kurtzman C.P."/>
            <person name="Blackwell M."/>
            <person name="Grigoriev I.V."/>
            <person name="Jeffries T.W."/>
        </authorList>
    </citation>
    <scope>NUCLEOTIDE SEQUENCE [LARGE SCALE GENOMIC DNA]</scope>
    <source>
        <strain evidence="8">NRRL Y-12698</strain>
    </source>
</reference>
<feature type="region of interest" description="Disordered" evidence="6">
    <location>
        <begin position="23"/>
        <end position="44"/>
    </location>
</feature>
<evidence type="ECO:0000313" key="7">
    <source>
        <dbReference type="EMBL" id="ODQ81405.1"/>
    </source>
</evidence>
<dbReference type="InterPro" id="IPR045347">
    <property type="entry name" value="HIND"/>
</dbReference>
<dbReference type="InterPro" id="IPR005011">
    <property type="entry name" value="SNU66/SART1"/>
</dbReference>
<protein>
    <recommendedName>
        <fullName evidence="9">SART-1 protein</fullName>
    </recommendedName>
</protein>
<evidence type="ECO:0008006" key="9">
    <source>
        <dbReference type="Google" id="ProtNLM"/>
    </source>
</evidence>
<comment type="similarity">
    <text evidence="2">Belongs to the SNU66/SART1 family.</text>
</comment>
<dbReference type="PANTHER" id="PTHR14152">
    <property type="entry name" value="SQUAMOUS CELL CARCINOMA ANTIGEN RECOGNISED BY CYTOTOXIC T LYMPHOCYTES"/>
    <property type="match status" value="1"/>
</dbReference>